<dbReference type="AlphaFoldDB" id="A0AAE4YAU4"/>
<dbReference type="Proteomes" id="UP001193501">
    <property type="component" value="Unassembled WGS sequence"/>
</dbReference>
<proteinExistence type="predicted"/>
<evidence type="ECO:0000313" key="1">
    <source>
        <dbReference type="EMBL" id="NBZ88509.1"/>
    </source>
</evidence>
<dbReference type="InterPro" id="IPR032710">
    <property type="entry name" value="NTF2-like_dom_sf"/>
</dbReference>
<comment type="caution">
    <text evidence="1">The sequence shown here is derived from an EMBL/GenBank/DDBJ whole genome shotgun (WGS) entry which is preliminary data.</text>
</comment>
<protein>
    <recommendedName>
        <fullName evidence="3">SnoaL-like domain-containing protein</fullName>
    </recommendedName>
</protein>
<evidence type="ECO:0000313" key="2">
    <source>
        <dbReference type="Proteomes" id="UP001193501"/>
    </source>
</evidence>
<gene>
    <name evidence="1" type="ORF">GV832_13025</name>
</gene>
<keyword evidence="2" id="KW-1185">Reference proteome</keyword>
<dbReference type="EMBL" id="JAABNR010000011">
    <property type="protein sequence ID" value="NBZ88509.1"/>
    <property type="molecule type" value="Genomic_DNA"/>
</dbReference>
<name>A0AAE4YAU4_9RHOB</name>
<dbReference type="SUPFAM" id="SSF54427">
    <property type="entry name" value="NTF2-like"/>
    <property type="match status" value="1"/>
</dbReference>
<accession>A0AAE4YAU4</accession>
<organism evidence="1 2">
    <name type="scientific">Stagnihabitans tardus</name>
    <dbReference type="NCBI Taxonomy" id="2699202"/>
    <lineage>
        <taxon>Bacteria</taxon>
        <taxon>Pseudomonadati</taxon>
        <taxon>Pseudomonadota</taxon>
        <taxon>Alphaproteobacteria</taxon>
        <taxon>Rhodobacterales</taxon>
        <taxon>Paracoccaceae</taxon>
        <taxon>Stagnihabitans</taxon>
    </lineage>
</organism>
<reference evidence="1" key="1">
    <citation type="submission" date="2020-01" db="EMBL/GenBank/DDBJ databases">
        <authorList>
            <person name="Chen W.-M."/>
        </authorList>
    </citation>
    <scope>NUCLEOTIDE SEQUENCE</scope>
    <source>
        <strain evidence="1">CYK-10</strain>
    </source>
</reference>
<evidence type="ECO:0008006" key="3">
    <source>
        <dbReference type="Google" id="ProtNLM"/>
    </source>
</evidence>
<sequence>MDSKGILQAYLDEVSTATLKGDWETYRDHVALPCAVISHDESKIIETEEDLRAGFDQFRGSLQALRVTDYIRLVENAARLDHDLISGSYISHIIAGGQRIVAPYRSIMTLRLVGNRWKAASVTNGLANSRWPLIRLELPKEGT</sequence>
<dbReference type="RefSeq" id="WP_168775322.1">
    <property type="nucleotide sequence ID" value="NZ_JAABNR010000011.1"/>
</dbReference>